<keyword evidence="8" id="KW-0472">Membrane</keyword>
<evidence type="ECO:0000259" key="10">
    <source>
        <dbReference type="Pfam" id="PF02434"/>
    </source>
</evidence>
<keyword evidence="4" id="KW-0808">Transferase</keyword>
<dbReference type="AlphaFoldDB" id="A0AAV5V4B8"/>
<evidence type="ECO:0000256" key="8">
    <source>
        <dbReference type="ARBA" id="ARBA00023136"/>
    </source>
</evidence>
<dbReference type="GO" id="GO:0016020">
    <property type="term" value="C:membrane"/>
    <property type="evidence" value="ECO:0007669"/>
    <property type="project" value="UniProtKB-SubCell"/>
</dbReference>
<organism evidence="11 12">
    <name type="scientific">Pristionchus fissidentatus</name>
    <dbReference type="NCBI Taxonomy" id="1538716"/>
    <lineage>
        <taxon>Eukaryota</taxon>
        <taxon>Metazoa</taxon>
        <taxon>Ecdysozoa</taxon>
        <taxon>Nematoda</taxon>
        <taxon>Chromadorea</taxon>
        <taxon>Rhabditida</taxon>
        <taxon>Rhabditina</taxon>
        <taxon>Diplogasteromorpha</taxon>
        <taxon>Diplogasteroidea</taxon>
        <taxon>Neodiplogasteridae</taxon>
        <taxon>Pristionchus</taxon>
    </lineage>
</organism>
<comment type="similarity">
    <text evidence="2">Belongs to the glycosyltransferase 31 family.</text>
</comment>
<dbReference type="Proteomes" id="UP001432322">
    <property type="component" value="Unassembled WGS sequence"/>
</dbReference>
<evidence type="ECO:0000256" key="4">
    <source>
        <dbReference type="ARBA" id="ARBA00022679"/>
    </source>
</evidence>
<keyword evidence="12" id="KW-1185">Reference proteome</keyword>
<evidence type="ECO:0000313" key="11">
    <source>
        <dbReference type="EMBL" id="GMT14246.1"/>
    </source>
</evidence>
<comment type="subcellular location">
    <subcellularLocation>
        <location evidence="9">Endomembrane system</location>
        <topology evidence="9">Single-pass membrane protein</topology>
    </subcellularLocation>
    <subcellularLocation>
        <location evidence="1">Membrane</location>
        <topology evidence="1">Single-pass type II membrane protein</topology>
    </subcellularLocation>
</comment>
<dbReference type="EMBL" id="BTSY01000002">
    <property type="protein sequence ID" value="GMT14246.1"/>
    <property type="molecule type" value="Genomic_DNA"/>
</dbReference>
<sequence>SFVSQIDGIQQFKFKPNSKLIITVKTSSVYYKTRLRYILETWFNLAPNYIYFVSDKLDPRLPIDLGNHFIYTKCGVTHQRSTLVCKLSVELEMFFQAKADWSCHFDDDNYVNIPNLINFLSDFNPDIPHYIGRISVGRRIKVIYRNQTIGFTFGTGGAGFCLSRWVVSKLFELAKNNITLLNVSNEIGTPDDVTLGFMI</sequence>
<evidence type="ECO:0000256" key="6">
    <source>
        <dbReference type="ARBA" id="ARBA00022968"/>
    </source>
</evidence>
<evidence type="ECO:0000256" key="9">
    <source>
        <dbReference type="ARBA" id="ARBA00037847"/>
    </source>
</evidence>
<evidence type="ECO:0000256" key="7">
    <source>
        <dbReference type="ARBA" id="ARBA00022989"/>
    </source>
</evidence>
<evidence type="ECO:0000256" key="3">
    <source>
        <dbReference type="ARBA" id="ARBA00022676"/>
    </source>
</evidence>
<dbReference type="Pfam" id="PF02434">
    <property type="entry name" value="Fringe"/>
    <property type="match status" value="1"/>
</dbReference>
<reference evidence="11" key="1">
    <citation type="submission" date="2023-10" db="EMBL/GenBank/DDBJ databases">
        <title>Genome assembly of Pristionchus species.</title>
        <authorList>
            <person name="Yoshida K."/>
            <person name="Sommer R.J."/>
        </authorList>
    </citation>
    <scope>NUCLEOTIDE SEQUENCE</scope>
    <source>
        <strain evidence="11">RS5133</strain>
    </source>
</reference>
<dbReference type="InterPro" id="IPR003378">
    <property type="entry name" value="Fringe-like_glycosylTrfase"/>
</dbReference>
<evidence type="ECO:0000256" key="5">
    <source>
        <dbReference type="ARBA" id="ARBA00022692"/>
    </source>
</evidence>
<keyword evidence="7" id="KW-1133">Transmembrane helix</keyword>
<name>A0AAV5V4B8_9BILA</name>
<feature type="non-terminal residue" evidence="11">
    <location>
        <position position="199"/>
    </location>
</feature>
<dbReference type="GO" id="GO:0012505">
    <property type="term" value="C:endomembrane system"/>
    <property type="evidence" value="ECO:0007669"/>
    <property type="project" value="UniProtKB-SubCell"/>
</dbReference>
<feature type="domain" description="Fringe-like glycosyltransferase" evidence="10">
    <location>
        <begin position="19"/>
        <end position="199"/>
    </location>
</feature>
<accession>A0AAV5V4B8</accession>
<dbReference type="Gene3D" id="3.90.550.50">
    <property type="match status" value="1"/>
</dbReference>
<dbReference type="GO" id="GO:0016757">
    <property type="term" value="F:glycosyltransferase activity"/>
    <property type="evidence" value="ECO:0007669"/>
    <property type="project" value="UniProtKB-KW"/>
</dbReference>
<proteinExistence type="inferred from homology"/>
<keyword evidence="6" id="KW-0735">Signal-anchor</keyword>
<comment type="caution">
    <text evidence="11">The sequence shown here is derived from an EMBL/GenBank/DDBJ whole genome shotgun (WGS) entry which is preliminary data.</text>
</comment>
<protein>
    <recommendedName>
        <fullName evidence="10">Fringe-like glycosyltransferase domain-containing protein</fullName>
    </recommendedName>
</protein>
<evidence type="ECO:0000256" key="1">
    <source>
        <dbReference type="ARBA" id="ARBA00004606"/>
    </source>
</evidence>
<keyword evidence="5" id="KW-0812">Transmembrane</keyword>
<evidence type="ECO:0000256" key="2">
    <source>
        <dbReference type="ARBA" id="ARBA00008661"/>
    </source>
</evidence>
<evidence type="ECO:0000313" key="12">
    <source>
        <dbReference type="Proteomes" id="UP001432322"/>
    </source>
</evidence>
<gene>
    <name evidence="11" type="ORF">PFISCL1PPCAC_5543</name>
</gene>
<dbReference type="PANTHER" id="PTHR10811">
    <property type="entry name" value="FRINGE-RELATED"/>
    <property type="match status" value="1"/>
</dbReference>
<keyword evidence="3" id="KW-0328">Glycosyltransferase</keyword>
<feature type="non-terminal residue" evidence="11">
    <location>
        <position position="1"/>
    </location>
</feature>